<proteinExistence type="predicted"/>
<dbReference type="Pfam" id="PF13527">
    <property type="entry name" value="Acetyltransf_9"/>
    <property type="match status" value="1"/>
</dbReference>
<sequence>MNKIKTLTDKDFDKIFLLSQYAFQYDLSEEALLKKQEEAKRHTIWGWMEDDQLAAKLHLIPLSCYINGKAFEMGGISSIATWPEYRRQGSVKNLLHHALKHMKEQGEVVSFLHPFSFSFYRKYGWEHIFSEKKYTIPLEKLKRKWGADGYIQRVDSEISILHKVYTEYAKQFNGTLVRDEKWWEQRVLKGDWHKAIAYDGNDQAEGYIIYKVKEEKVTVHELVYNSLNAQKLLIQFMANHDSMADTVEMVVPENDNLHLLIDEPRFDQKTEPFFMARIVDVLEFLKQYAFHDGGEQSLSLHVVDSFLPENSGVYQLRQIGSETAVNHLFYGDQGDHEGIHCTIQYLTSMLLGYKRPMELYHLGLVRGNYEQIEQLDSIIPKRQTFFPDFF</sequence>
<dbReference type="Proteomes" id="UP000198733">
    <property type="component" value="Unassembled WGS sequence"/>
</dbReference>
<accession>A0A1H9KW82</accession>
<dbReference type="InterPro" id="IPR025559">
    <property type="entry name" value="Eis_dom"/>
</dbReference>
<dbReference type="EMBL" id="FOEH01000010">
    <property type="protein sequence ID" value="SER03406.1"/>
    <property type="molecule type" value="Genomic_DNA"/>
</dbReference>
<dbReference type="InterPro" id="IPR041380">
    <property type="entry name" value="Acetyltransf_17"/>
</dbReference>
<reference evidence="2 3" key="1">
    <citation type="submission" date="2016-10" db="EMBL/GenBank/DDBJ databases">
        <authorList>
            <person name="Varghese N."/>
            <person name="Submissions S."/>
        </authorList>
    </citation>
    <scope>NUCLEOTIDE SEQUENCE [LARGE SCALE GENOMIC DNA]</scope>
    <source>
        <strain evidence="2 3">CGMCC 1.7734</strain>
    </source>
</reference>
<dbReference type="PANTHER" id="PTHR37817">
    <property type="entry name" value="N-ACETYLTRANSFERASE EIS"/>
    <property type="match status" value="1"/>
</dbReference>
<organism evidence="2 3">
    <name type="scientific">Virgibacillus subterraneus</name>
    <dbReference type="NCBI Taxonomy" id="621109"/>
    <lineage>
        <taxon>Bacteria</taxon>
        <taxon>Bacillati</taxon>
        <taxon>Bacillota</taxon>
        <taxon>Bacilli</taxon>
        <taxon>Bacillales</taxon>
        <taxon>Bacillaceae</taxon>
        <taxon>Virgibacillus</taxon>
    </lineage>
</organism>
<dbReference type="InterPro" id="IPR036527">
    <property type="entry name" value="SCP2_sterol-bd_dom_sf"/>
</dbReference>
<evidence type="ECO:0000313" key="3">
    <source>
        <dbReference type="Proteomes" id="UP000198733"/>
    </source>
</evidence>
<dbReference type="InterPro" id="IPR016181">
    <property type="entry name" value="Acyl_CoA_acyltransferase"/>
</dbReference>
<name>A0A1H9KW82_9BACI</name>
<dbReference type="CDD" id="cd04301">
    <property type="entry name" value="NAT_SF"/>
    <property type="match status" value="1"/>
</dbReference>
<dbReference type="PROSITE" id="PS51186">
    <property type="entry name" value="GNAT"/>
    <property type="match status" value="1"/>
</dbReference>
<dbReference type="InterPro" id="IPR051554">
    <property type="entry name" value="Acetyltransferase_Eis"/>
</dbReference>
<feature type="domain" description="N-acetyltransferase" evidence="1">
    <location>
        <begin position="2"/>
        <end position="143"/>
    </location>
</feature>
<comment type="caution">
    <text evidence="2">The sequence shown here is derived from an EMBL/GenBank/DDBJ whole genome shotgun (WGS) entry which is preliminary data.</text>
</comment>
<evidence type="ECO:0000259" key="1">
    <source>
        <dbReference type="PROSITE" id="PS51186"/>
    </source>
</evidence>
<dbReference type="Gene3D" id="3.40.630.30">
    <property type="match status" value="2"/>
</dbReference>
<dbReference type="RefSeq" id="WP_092506417.1">
    <property type="nucleotide sequence ID" value="NZ_FOEH01000010.1"/>
</dbReference>
<evidence type="ECO:0000313" key="2">
    <source>
        <dbReference type="EMBL" id="SER03406.1"/>
    </source>
</evidence>
<dbReference type="SUPFAM" id="SSF55718">
    <property type="entry name" value="SCP-like"/>
    <property type="match status" value="1"/>
</dbReference>
<dbReference type="PANTHER" id="PTHR37817:SF1">
    <property type="entry name" value="N-ACETYLTRANSFERASE EIS"/>
    <property type="match status" value="1"/>
</dbReference>
<dbReference type="Pfam" id="PF13530">
    <property type="entry name" value="SCP2_2"/>
    <property type="match status" value="1"/>
</dbReference>
<dbReference type="Pfam" id="PF17668">
    <property type="entry name" value="Acetyltransf_17"/>
    <property type="match status" value="1"/>
</dbReference>
<dbReference type="InterPro" id="IPR000182">
    <property type="entry name" value="GNAT_dom"/>
</dbReference>
<dbReference type="SUPFAM" id="SSF55729">
    <property type="entry name" value="Acyl-CoA N-acyltransferases (Nat)"/>
    <property type="match status" value="1"/>
</dbReference>
<dbReference type="Gene3D" id="3.30.1050.10">
    <property type="entry name" value="SCP2 sterol-binding domain"/>
    <property type="match status" value="1"/>
</dbReference>
<protein>
    <submittedName>
        <fullName evidence="2">Predicted acetyltransferase</fullName>
    </submittedName>
</protein>
<keyword evidence="3" id="KW-1185">Reference proteome</keyword>
<gene>
    <name evidence="2" type="ORF">SAMN05216232_0071</name>
</gene>